<keyword evidence="3" id="KW-1185">Reference proteome</keyword>
<organism evidence="2 3">
    <name type="scientific">Pedobacter polaris</name>
    <dbReference type="NCBI Taxonomy" id="2571273"/>
    <lineage>
        <taxon>Bacteria</taxon>
        <taxon>Pseudomonadati</taxon>
        <taxon>Bacteroidota</taxon>
        <taxon>Sphingobacteriia</taxon>
        <taxon>Sphingobacteriales</taxon>
        <taxon>Sphingobacteriaceae</taxon>
        <taxon>Pedobacter</taxon>
    </lineage>
</organism>
<dbReference type="RefSeq" id="WP_136838801.1">
    <property type="nucleotide sequence ID" value="NZ_SWBR01000001.1"/>
</dbReference>
<proteinExistence type="predicted"/>
<feature type="coiled-coil region" evidence="1">
    <location>
        <begin position="28"/>
        <end position="77"/>
    </location>
</feature>
<evidence type="ECO:0000313" key="3">
    <source>
        <dbReference type="Proteomes" id="UP000309488"/>
    </source>
</evidence>
<accession>A0A4U1CVG9</accession>
<comment type="caution">
    <text evidence="2">The sequence shown here is derived from an EMBL/GenBank/DDBJ whole genome shotgun (WGS) entry which is preliminary data.</text>
</comment>
<evidence type="ECO:0000256" key="1">
    <source>
        <dbReference type="SAM" id="Coils"/>
    </source>
</evidence>
<keyword evidence="1" id="KW-0175">Coiled coil</keyword>
<reference evidence="2 3" key="1">
    <citation type="submission" date="2019-04" db="EMBL/GenBank/DDBJ databases">
        <title>Pedobacter sp. RP-3-22 sp. nov., isolated from Arctic soil.</title>
        <authorList>
            <person name="Dahal R.H."/>
            <person name="Kim D.-U."/>
        </authorList>
    </citation>
    <scope>NUCLEOTIDE SEQUENCE [LARGE SCALE GENOMIC DNA]</scope>
    <source>
        <strain evidence="2 3">RP-3-22</strain>
    </source>
</reference>
<protein>
    <submittedName>
        <fullName evidence="2">Uncharacterized protein</fullName>
    </submittedName>
</protein>
<evidence type="ECO:0000313" key="2">
    <source>
        <dbReference type="EMBL" id="TKC12676.1"/>
    </source>
</evidence>
<name>A0A4U1CVG9_9SPHI</name>
<sequence length="132" mass="14704">MKNLISLICLSITTICYAQSPSEIKEAIKHAEAEKQKQQAKLDSLLVIDQKNKLTLLRDLNKQKSELDQKINQLGSTEPKNNRISFVLGIGASYVANTLHQNPSVNLNNNNVIIEKAQKVKTNVTFGVVYTP</sequence>
<dbReference type="EMBL" id="SWBR01000001">
    <property type="protein sequence ID" value="TKC12676.1"/>
    <property type="molecule type" value="Genomic_DNA"/>
</dbReference>
<dbReference type="AlphaFoldDB" id="A0A4U1CVG9"/>
<dbReference type="Proteomes" id="UP000309488">
    <property type="component" value="Unassembled WGS sequence"/>
</dbReference>
<gene>
    <name evidence="2" type="ORF">FA048_03390</name>
</gene>